<gene>
    <name evidence="1" type="ORF">H5P28_01525</name>
</gene>
<dbReference type="EMBL" id="JACHVB010000012">
    <property type="protein sequence ID" value="MBC2592930.1"/>
    <property type="molecule type" value="Genomic_DNA"/>
</dbReference>
<dbReference type="Proteomes" id="UP000546464">
    <property type="component" value="Unassembled WGS sequence"/>
</dbReference>
<dbReference type="Gene3D" id="3.50.50.60">
    <property type="entry name" value="FAD/NAD(P)-binding domain"/>
    <property type="match status" value="1"/>
</dbReference>
<keyword evidence="2" id="KW-1185">Reference proteome</keyword>
<dbReference type="Pfam" id="PF12831">
    <property type="entry name" value="FAD_oxidored"/>
    <property type="match status" value="1"/>
</dbReference>
<name>A0A842H9D4_9BACT</name>
<organism evidence="1 2">
    <name type="scientific">Ruficoccus amylovorans</name>
    <dbReference type="NCBI Taxonomy" id="1804625"/>
    <lineage>
        <taxon>Bacteria</taxon>
        <taxon>Pseudomonadati</taxon>
        <taxon>Verrucomicrobiota</taxon>
        <taxon>Opitutia</taxon>
        <taxon>Puniceicoccales</taxon>
        <taxon>Cerasicoccaceae</taxon>
        <taxon>Ruficoccus</taxon>
    </lineage>
</organism>
<dbReference type="InterPro" id="IPR005288">
    <property type="entry name" value="NadB"/>
</dbReference>
<dbReference type="InterPro" id="IPR036188">
    <property type="entry name" value="FAD/NAD-bd_sf"/>
</dbReference>
<dbReference type="SUPFAM" id="SSF51905">
    <property type="entry name" value="FAD/NAD(P)-binding domain"/>
    <property type="match status" value="1"/>
</dbReference>
<proteinExistence type="predicted"/>
<dbReference type="GO" id="GO:0008734">
    <property type="term" value="F:L-aspartate oxidase activity"/>
    <property type="evidence" value="ECO:0007669"/>
    <property type="project" value="InterPro"/>
</dbReference>
<protein>
    <submittedName>
        <fullName evidence="1">FAD-dependent oxidoreductase</fullName>
    </submittedName>
</protein>
<dbReference type="AlphaFoldDB" id="A0A842H9D4"/>
<comment type="caution">
    <text evidence="1">The sequence shown here is derived from an EMBL/GenBank/DDBJ whole genome shotgun (WGS) entry which is preliminary data.</text>
</comment>
<reference evidence="1 2" key="1">
    <citation type="submission" date="2020-07" db="EMBL/GenBank/DDBJ databases">
        <authorList>
            <person name="Feng X."/>
        </authorList>
    </citation>
    <scope>NUCLEOTIDE SEQUENCE [LARGE SCALE GENOMIC DNA]</scope>
    <source>
        <strain evidence="1 2">JCM31066</strain>
    </source>
</reference>
<dbReference type="PANTHER" id="PTHR42716:SF1">
    <property type="entry name" value="SLL0471 PROTEIN"/>
    <property type="match status" value="1"/>
</dbReference>
<dbReference type="GO" id="GO:0009435">
    <property type="term" value="P:NAD+ biosynthetic process"/>
    <property type="evidence" value="ECO:0007669"/>
    <property type="project" value="InterPro"/>
</dbReference>
<accession>A0A842H9D4</accession>
<evidence type="ECO:0000313" key="2">
    <source>
        <dbReference type="Proteomes" id="UP000546464"/>
    </source>
</evidence>
<evidence type="ECO:0000313" key="1">
    <source>
        <dbReference type="EMBL" id="MBC2592930.1"/>
    </source>
</evidence>
<sequence length="619" mass="69642">MSNHHDVVIVGGSFGAVAAAQTLSSTGHTVVLVDEFDWIGGQATSQGLCVLDDMHDPISEKAGVNRSYYQFRERVRAHYRKHRELSAFGKAQIHLNPGNALCSHLAAESHIAHRVILEWLKPAVDEGRLTIKTGWKIHEMEKIGKRVTAAIFKNLSNGELMRIEGSFFLDGTEMGDTLPLLLLPYMKGSESRSEFGEPHAPEEARPNSIQSITFCATVEWAPGENNALPKPENYEAVRERQGGFFLFSPGRSQSRPAYMWKTSRTPNGELCVPSWFYRSVIDPKNFADDARPRAVINVPSNDYHEEPLLESESPERVLADARHLTQCYLYWLQNEAPRDEGGFGYPEIRPVPEATGTPDGIAMAPYIRESRRLRARTIVREQDVHRDCFETARGSIFNDSIGLGGYWLDVHKCSGGGRGLWEPTAAYQIPYTAMVTDELVNFSVAGKCLGVTQIANGAYRLHPEEWAIGQAAGVMAAYCLTHQEHEWPLAGWDLHRYQQELVRAGIPLYWYEDITFEHPAFEAFQMLAVRGVWTGAATHLRADSEHSLCQIRPEFHRVVDQLKENGTDVMDIRTTLDIAHNIRKYDTMSVLYQRLEELARNNAPSYPDLQARQTVASAH</sequence>
<dbReference type="PANTHER" id="PTHR42716">
    <property type="entry name" value="L-ASPARTATE OXIDASE"/>
    <property type="match status" value="1"/>
</dbReference>
<dbReference type="RefSeq" id="WP_185673939.1">
    <property type="nucleotide sequence ID" value="NZ_JACHVB010000012.1"/>
</dbReference>